<organism evidence="3 4">
    <name type="scientific">Lasius platythorax</name>
    <dbReference type="NCBI Taxonomy" id="488582"/>
    <lineage>
        <taxon>Eukaryota</taxon>
        <taxon>Metazoa</taxon>
        <taxon>Ecdysozoa</taxon>
        <taxon>Arthropoda</taxon>
        <taxon>Hexapoda</taxon>
        <taxon>Insecta</taxon>
        <taxon>Pterygota</taxon>
        <taxon>Neoptera</taxon>
        <taxon>Endopterygota</taxon>
        <taxon>Hymenoptera</taxon>
        <taxon>Apocrita</taxon>
        <taxon>Aculeata</taxon>
        <taxon>Formicoidea</taxon>
        <taxon>Formicidae</taxon>
        <taxon>Formicinae</taxon>
        <taxon>Lasius</taxon>
        <taxon>Lasius</taxon>
    </lineage>
</organism>
<name>A0AAV2NK42_9HYME</name>
<feature type="compositionally biased region" description="Acidic residues" evidence="2">
    <location>
        <begin position="146"/>
        <end position="162"/>
    </location>
</feature>
<proteinExistence type="predicted"/>
<evidence type="ECO:0000256" key="2">
    <source>
        <dbReference type="SAM" id="MobiDB-lite"/>
    </source>
</evidence>
<feature type="region of interest" description="Disordered" evidence="2">
    <location>
        <begin position="1"/>
        <end position="126"/>
    </location>
</feature>
<dbReference type="EMBL" id="OZ034825">
    <property type="protein sequence ID" value="CAL1680403.1"/>
    <property type="molecule type" value="Genomic_DNA"/>
</dbReference>
<evidence type="ECO:0000256" key="1">
    <source>
        <dbReference type="SAM" id="Coils"/>
    </source>
</evidence>
<accession>A0AAV2NK42</accession>
<sequence>MSENGEQSPDDNEAETKAIEDIPNDSSKSEVKLMNRTDTAMLEDEEMPTYISVSSTSRRDDSDVVNVKQQGNMSQEVEEDRSPSPYPSDDQAASSVYVLSSEEDTDQHPYNDEDDEDEYGDSDDMENLELDNEFDSESNNMKHLMDEEDDDEDDEDEEDDEEGFRRIHNNDDDIFDDNFELHCDGRSDDFLLNKRVKNRDKEKSLSLQDLSVYKNNTEYYKRRHSHGLRPNYINIPQNPIMYSTSHRKQPILGRYHHVQSKVRLYIKDIKEQNRRSVEKHMKQNQEDTIHKSNINHKSSDIKKTKPTVTNKTIKHYAQRTIKELEIAEACEGDKITYNVSPLILNGQDNKNCLESIHEESHVSTQNEIQINISSESTQNEGNPVNITDKMQKQNGTVQVKQSKLSFPDEEIPHGNAMQPSLIPNGHQEIPTVLYNLRTLSYEEYMHGVSNSQKIDLNKNAHVIEQKHIQPETYNNAELMDVSIDNDDTACPLKIENIKSIKTMVDEVKNNNEQVNLDKVNEEFSKTASDTLETTALKKQLDEELEKYNRLFNAFRAQLMENLKLKYKIDELRESLAKYEKKNKSPEQKVASIQTDIIDTAAEKHHNQAESTHVKQSNNKILGSSVASTLSSIDQWSDSACNLSVSMKPPEVIKTLHSDDSIVLTNGTPAKTTRSLSRTFITSSRILQTLSNITQGKTKLESPLVQNSKRRLSENTVIELQNDDSNCQIVNGSCRPSSSKKRKIADIVEPSNFLSYKSSQTATESHLKLNEMLNDSQLKHPCDSVNEKVESQESSSNINTNQLGTAAFMAGNTTETVDDQEDNVKCFVYHENENSKDHSFLIIAKEPAKDKAVNEKRREGGPYIVGNIEVRMSEINGTINIWGKEISQESTVETENEIETSTKGKDDKKYHCWQKTPHTRFNGSNLVCSTSKKCKTPPTFDFSSAASNFSCAHSPSFNMAKASCSTDKVHADNLLSPNACVSSCEDCDLSKDRKEWLRYKRRGQEKLHSCCIHNVDTLEQNCSLHKEKQKFENNFNRSKEKLSSKECQRSFSRNLEPNKHLHKNIVNPATEEPTCKCHTACQHDTLHDPGETCQESHKCYNVLKGTCTCEPSTSTDREYNESCNHLSPNLHEEEPLIALKQCSETPETRRRRLTGKRVRGILMDLLRGCGDCYNSNPSNSNKSCIHKKESYLQSCAPQIKISPCTSPEPSCSNPGQPVGRCCHAYAQRIESQLEEFRVEMERVRSRSDAILNMLNMLHSDTN</sequence>
<feature type="compositionally biased region" description="Acidic residues" evidence="2">
    <location>
        <begin position="112"/>
        <end position="126"/>
    </location>
</feature>
<gene>
    <name evidence="3" type="ORF">LPLAT_LOCUS6429</name>
</gene>
<protein>
    <submittedName>
        <fullName evidence="3">Uncharacterized protein</fullName>
    </submittedName>
</protein>
<keyword evidence="1" id="KW-0175">Coiled coil</keyword>
<feature type="coiled-coil region" evidence="1">
    <location>
        <begin position="497"/>
        <end position="588"/>
    </location>
</feature>
<feature type="region of interest" description="Disordered" evidence="2">
    <location>
        <begin position="145"/>
        <end position="171"/>
    </location>
</feature>
<dbReference type="Proteomes" id="UP001497644">
    <property type="component" value="Chromosome 2"/>
</dbReference>
<dbReference type="AlphaFoldDB" id="A0AAV2NK42"/>
<evidence type="ECO:0000313" key="4">
    <source>
        <dbReference type="Proteomes" id="UP001497644"/>
    </source>
</evidence>
<keyword evidence="4" id="KW-1185">Reference proteome</keyword>
<reference evidence="3" key="1">
    <citation type="submission" date="2024-04" db="EMBL/GenBank/DDBJ databases">
        <authorList>
            <consortium name="Molecular Ecology Group"/>
        </authorList>
    </citation>
    <scope>NUCLEOTIDE SEQUENCE</scope>
</reference>
<evidence type="ECO:0000313" key="3">
    <source>
        <dbReference type="EMBL" id="CAL1680403.1"/>
    </source>
</evidence>